<organism evidence="8 9">
    <name type="scientific">Williamsia marianensis</name>
    <dbReference type="NCBI Taxonomy" id="85044"/>
    <lineage>
        <taxon>Bacteria</taxon>
        <taxon>Bacillati</taxon>
        <taxon>Actinomycetota</taxon>
        <taxon>Actinomycetes</taxon>
        <taxon>Mycobacteriales</taxon>
        <taxon>Nocardiaceae</taxon>
        <taxon>Williamsia</taxon>
    </lineage>
</organism>
<comment type="caution">
    <text evidence="8">The sequence shown here is derived from an EMBL/GenBank/DDBJ whole genome shotgun (WGS) entry which is preliminary data.</text>
</comment>
<feature type="transmembrane region" description="Helical" evidence="6">
    <location>
        <begin position="90"/>
        <end position="111"/>
    </location>
</feature>
<dbReference type="AlphaFoldDB" id="A0A2G3PS04"/>
<proteinExistence type="inferred from homology"/>
<evidence type="ECO:0000256" key="4">
    <source>
        <dbReference type="ARBA" id="ARBA00022989"/>
    </source>
</evidence>
<protein>
    <submittedName>
        <fullName evidence="8">EamA family transporter</fullName>
    </submittedName>
</protein>
<comment type="similarity">
    <text evidence="2">Belongs to the EamA transporter family.</text>
</comment>
<sequence length="339" mass="34551">MSVNIFTPVTLIGGILKFVDARTLPGFGLVMGVTSAVSFGTSGPLAKGLIDSGWSSAAVTAVRLGAGSLLLLIPLILLRRNLFAQWARSPMLVIAYGILGVAVVQLSFFNAVRYLDVPVALLIEYSGLILVVAYDWLIRGRTPTTLTGIGCVIALAGLVMVIVGGGDIGDIDPVGFVWAVIAGVGLAAYFILATEDFGKSGQSVEPLALTTGGLLLGTAVIGIAGALGLLPMAAGTGSTVLADTSVPWWVIALAIAGISTSLAYVTGVHAVRLLGATPASFVALIEVLSSAVVSWWLLGQTMTIAQLAGAAVLLSGLVAVNMGGRLKSDSQLAARVPVE</sequence>
<dbReference type="InterPro" id="IPR000620">
    <property type="entry name" value="EamA_dom"/>
</dbReference>
<feature type="domain" description="EamA" evidence="7">
    <location>
        <begin position="27"/>
        <end position="162"/>
    </location>
</feature>
<keyword evidence="4 6" id="KW-1133">Transmembrane helix</keyword>
<feature type="transmembrane region" description="Helical" evidence="6">
    <location>
        <begin position="304"/>
        <end position="322"/>
    </location>
</feature>
<evidence type="ECO:0000256" key="1">
    <source>
        <dbReference type="ARBA" id="ARBA00004141"/>
    </source>
</evidence>
<feature type="transmembrane region" description="Helical" evidence="6">
    <location>
        <begin position="144"/>
        <end position="163"/>
    </location>
</feature>
<evidence type="ECO:0000256" key="6">
    <source>
        <dbReference type="SAM" id="Phobius"/>
    </source>
</evidence>
<feature type="transmembrane region" description="Helical" evidence="6">
    <location>
        <begin position="246"/>
        <end position="267"/>
    </location>
</feature>
<dbReference type="SUPFAM" id="SSF103481">
    <property type="entry name" value="Multidrug resistance efflux transporter EmrE"/>
    <property type="match status" value="2"/>
</dbReference>
<dbReference type="Proteomes" id="UP000225108">
    <property type="component" value="Unassembled WGS sequence"/>
</dbReference>
<keyword evidence="5 6" id="KW-0472">Membrane</keyword>
<evidence type="ECO:0000313" key="9">
    <source>
        <dbReference type="Proteomes" id="UP000225108"/>
    </source>
</evidence>
<feature type="transmembrane region" description="Helical" evidence="6">
    <location>
        <begin position="175"/>
        <end position="192"/>
    </location>
</feature>
<feature type="domain" description="EamA" evidence="7">
    <location>
        <begin position="175"/>
        <end position="321"/>
    </location>
</feature>
<keyword evidence="3 6" id="KW-0812">Transmembrane</keyword>
<dbReference type="PANTHER" id="PTHR32322">
    <property type="entry name" value="INNER MEMBRANE TRANSPORTER"/>
    <property type="match status" value="1"/>
</dbReference>
<comment type="subcellular location">
    <subcellularLocation>
        <location evidence="1">Membrane</location>
        <topology evidence="1">Multi-pass membrane protein</topology>
    </subcellularLocation>
</comment>
<evidence type="ECO:0000259" key="7">
    <source>
        <dbReference type="Pfam" id="PF00892"/>
    </source>
</evidence>
<dbReference type="PANTHER" id="PTHR32322:SF2">
    <property type="entry name" value="EAMA DOMAIN-CONTAINING PROTEIN"/>
    <property type="match status" value="1"/>
</dbReference>
<dbReference type="GO" id="GO:0016020">
    <property type="term" value="C:membrane"/>
    <property type="evidence" value="ECO:0007669"/>
    <property type="project" value="UniProtKB-SubCell"/>
</dbReference>
<evidence type="ECO:0000256" key="3">
    <source>
        <dbReference type="ARBA" id="ARBA00022692"/>
    </source>
</evidence>
<name>A0A2G3PS04_WILMA</name>
<evidence type="ECO:0000256" key="2">
    <source>
        <dbReference type="ARBA" id="ARBA00007362"/>
    </source>
</evidence>
<reference evidence="8 9" key="1">
    <citation type="submission" date="2017-10" db="EMBL/GenBank/DDBJ databases">
        <title>The draft genome sequence of Williamsia sp. BULT 1.1 isolated from the semi-arid grassland soils from South Africa.</title>
        <authorList>
            <person name="Kabwe M.H."/>
            <person name="Govender N."/>
            <person name="Mutseka Lunga P."/>
            <person name="Vikram S."/>
            <person name="Makhalanyane T.P."/>
        </authorList>
    </citation>
    <scope>NUCLEOTIDE SEQUENCE [LARGE SCALE GENOMIC DNA]</scope>
    <source>
        <strain evidence="8 9">BULT 1.1</strain>
    </source>
</reference>
<accession>A0A2G3PS04</accession>
<dbReference type="EMBL" id="PEBD01000004">
    <property type="protein sequence ID" value="PHV68629.1"/>
    <property type="molecule type" value="Genomic_DNA"/>
</dbReference>
<evidence type="ECO:0000256" key="5">
    <source>
        <dbReference type="ARBA" id="ARBA00023136"/>
    </source>
</evidence>
<evidence type="ECO:0000313" key="8">
    <source>
        <dbReference type="EMBL" id="PHV68629.1"/>
    </source>
</evidence>
<feature type="transmembrane region" description="Helical" evidence="6">
    <location>
        <begin position="279"/>
        <end position="298"/>
    </location>
</feature>
<dbReference type="InterPro" id="IPR050638">
    <property type="entry name" value="AA-Vitamin_Transporters"/>
</dbReference>
<feature type="transmembrane region" description="Helical" evidence="6">
    <location>
        <begin position="54"/>
        <end position="78"/>
    </location>
</feature>
<dbReference type="Pfam" id="PF00892">
    <property type="entry name" value="EamA"/>
    <property type="match status" value="2"/>
</dbReference>
<feature type="transmembrane region" description="Helical" evidence="6">
    <location>
        <begin position="117"/>
        <end position="137"/>
    </location>
</feature>
<gene>
    <name evidence="8" type="ORF">CSW57_05420</name>
</gene>
<feature type="transmembrane region" description="Helical" evidence="6">
    <location>
        <begin position="213"/>
        <end position="234"/>
    </location>
</feature>
<dbReference type="InterPro" id="IPR037185">
    <property type="entry name" value="EmrE-like"/>
</dbReference>